<protein>
    <submittedName>
        <fullName evidence="1">Uncharacterized protein</fullName>
    </submittedName>
</protein>
<evidence type="ECO:0000313" key="1">
    <source>
        <dbReference type="EMBL" id="KAI8538325.1"/>
    </source>
</evidence>
<evidence type="ECO:0000313" key="2">
    <source>
        <dbReference type="Proteomes" id="UP001062846"/>
    </source>
</evidence>
<reference evidence="1" key="1">
    <citation type="submission" date="2022-02" db="EMBL/GenBank/DDBJ databases">
        <title>Plant Genome Project.</title>
        <authorList>
            <person name="Zhang R.-G."/>
        </authorList>
    </citation>
    <scope>NUCLEOTIDE SEQUENCE</scope>
    <source>
        <strain evidence="1">AT1</strain>
    </source>
</reference>
<organism evidence="1 2">
    <name type="scientific">Rhododendron molle</name>
    <name type="common">Chinese azalea</name>
    <name type="synonym">Azalea mollis</name>
    <dbReference type="NCBI Taxonomy" id="49168"/>
    <lineage>
        <taxon>Eukaryota</taxon>
        <taxon>Viridiplantae</taxon>
        <taxon>Streptophyta</taxon>
        <taxon>Embryophyta</taxon>
        <taxon>Tracheophyta</taxon>
        <taxon>Spermatophyta</taxon>
        <taxon>Magnoliopsida</taxon>
        <taxon>eudicotyledons</taxon>
        <taxon>Gunneridae</taxon>
        <taxon>Pentapetalae</taxon>
        <taxon>asterids</taxon>
        <taxon>Ericales</taxon>
        <taxon>Ericaceae</taxon>
        <taxon>Ericoideae</taxon>
        <taxon>Rhodoreae</taxon>
        <taxon>Rhododendron</taxon>
    </lineage>
</organism>
<sequence>MADPSRSTVRPPSYNTEHRGRPAGRDEQSTRRIPSFSEASTSGSRTATSRVRVRGRGRRGRAIAAQIEYSENDWRRVREELSEEIEQNFDLYRRVFPVHDWANRLLILLNWFGSTAP</sequence>
<dbReference type="Proteomes" id="UP001062846">
    <property type="component" value="Chromosome 9"/>
</dbReference>
<gene>
    <name evidence="1" type="ORF">RHMOL_Rhmol09G0093700</name>
</gene>
<proteinExistence type="predicted"/>
<dbReference type="EMBL" id="CM046396">
    <property type="protein sequence ID" value="KAI8538325.1"/>
    <property type="molecule type" value="Genomic_DNA"/>
</dbReference>
<name>A0ACC0MBI8_RHOML</name>
<comment type="caution">
    <text evidence="1">The sequence shown here is derived from an EMBL/GenBank/DDBJ whole genome shotgun (WGS) entry which is preliminary data.</text>
</comment>
<keyword evidence="2" id="KW-1185">Reference proteome</keyword>
<accession>A0ACC0MBI8</accession>